<dbReference type="RefSeq" id="WP_227181269.1">
    <property type="nucleotide sequence ID" value="NZ_JAJBZT010000007.1"/>
</dbReference>
<keyword evidence="1" id="KW-0812">Transmembrane</keyword>
<dbReference type="InterPro" id="IPR035919">
    <property type="entry name" value="EAL_sf"/>
</dbReference>
<dbReference type="EMBL" id="JAJBZT010000007">
    <property type="protein sequence ID" value="MCB6184459.1"/>
    <property type="molecule type" value="Genomic_DNA"/>
</dbReference>
<dbReference type="InterPro" id="IPR029787">
    <property type="entry name" value="Nucleotide_cyclase"/>
</dbReference>
<dbReference type="InterPro" id="IPR043128">
    <property type="entry name" value="Rev_trsase/Diguanyl_cyclase"/>
</dbReference>
<evidence type="ECO:0000256" key="1">
    <source>
        <dbReference type="SAM" id="Phobius"/>
    </source>
</evidence>
<gene>
    <name evidence="5" type="ORF">LIN78_12970</name>
</gene>
<name>A0ABS8D8F8_9NEIS</name>
<keyword evidence="1" id="KW-0472">Membrane</keyword>
<dbReference type="Gene3D" id="6.10.340.10">
    <property type="match status" value="1"/>
</dbReference>
<dbReference type="Gene3D" id="6.20.270.20">
    <property type="entry name" value="LapD/MoxY periplasmic domain"/>
    <property type="match status" value="1"/>
</dbReference>
<dbReference type="Gene3D" id="3.30.70.270">
    <property type="match status" value="1"/>
</dbReference>
<dbReference type="Pfam" id="PF00563">
    <property type="entry name" value="EAL"/>
    <property type="match status" value="1"/>
</dbReference>
<protein>
    <submittedName>
        <fullName evidence="5">EAL domain-containing protein</fullName>
    </submittedName>
</protein>
<accession>A0ABS8D8F8</accession>
<evidence type="ECO:0000313" key="5">
    <source>
        <dbReference type="EMBL" id="MCB6184459.1"/>
    </source>
</evidence>
<evidence type="ECO:0000313" key="6">
    <source>
        <dbReference type="Proteomes" id="UP001165395"/>
    </source>
</evidence>
<comment type="caution">
    <text evidence="5">The sequence shown here is derived from an EMBL/GenBank/DDBJ whole genome shotgun (WGS) entry which is preliminary data.</text>
</comment>
<dbReference type="Pfam" id="PF00990">
    <property type="entry name" value="GGDEF"/>
    <property type="match status" value="1"/>
</dbReference>
<sequence>MSLFRQLWLTVVVSVFVSFIGSFVSSMVTAKTYLEEQLLTQSTDNASSLALSMSHETLDQATIELMVSALFDNGHFRTIRFTNTKGQVVVEKNNPTAPDKVPEWFVSMFPILTTPATAQVSSGWMQAGTVTVIPHTRFAYQALWQGSIKLFLWIMLTGCVTGLLGSLVIRKIRQPVDKMVEQANGISEYKFVTINEPRTPELKSLVKAMNAMVSRVKNMLNEQATRIQQLRNEVSQDALTGLLNKNHFENLVENALKDDESPDTGAVFLLRLFDLASINKQIGRQKTDELIRAVGQQIQGILTNSDGLEVHAGKLAGADFGFLLPGERMTSASVLADQIMSSLETLHQQGIAPLANIGHIAITTYTQQQAASQIWVRLETLLVEAQNQGANLVRKDHIETTETEQRYDWVNEIKSALSTQHFTTVSFPVVRINGQLAHNELMLRLKDSKTGQLIPAGTFIPDASRAGLIPDLDLETIRLGIEIVESNNQAVAINLASESIMKASFVDELARLLSNSPKAANNLWLEVATQGYQSELDALTLLSRKVRPLGTKLGIEHFGRHFNSIPMLHEIGLDYLKIDNTFIRQIDLHAGNQNLVKAICSIAQSVGIEVYAERVETKAEWKTLSDIGLDGLTGPVVNLTN</sequence>
<evidence type="ECO:0000259" key="2">
    <source>
        <dbReference type="PROSITE" id="PS50883"/>
    </source>
</evidence>
<dbReference type="PROSITE" id="PS50883">
    <property type="entry name" value="EAL"/>
    <property type="match status" value="1"/>
</dbReference>
<keyword evidence="6" id="KW-1185">Reference proteome</keyword>
<dbReference type="PANTHER" id="PTHR33121">
    <property type="entry name" value="CYCLIC DI-GMP PHOSPHODIESTERASE PDEF"/>
    <property type="match status" value="1"/>
</dbReference>
<dbReference type="SUPFAM" id="SSF141868">
    <property type="entry name" value="EAL domain-like"/>
    <property type="match status" value="1"/>
</dbReference>
<feature type="domain" description="EAL" evidence="2">
    <location>
        <begin position="406"/>
        <end position="641"/>
    </location>
</feature>
<dbReference type="InterPro" id="IPR000160">
    <property type="entry name" value="GGDEF_dom"/>
</dbReference>
<dbReference type="Gene3D" id="3.20.20.450">
    <property type="entry name" value="EAL domain"/>
    <property type="match status" value="1"/>
</dbReference>
<evidence type="ECO:0000259" key="4">
    <source>
        <dbReference type="PROSITE" id="PS50887"/>
    </source>
</evidence>
<dbReference type="InterPro" id="IPR050706">
    <property type="entry name" value="Cyclic-di-GMP_PDE-like"/>
</dbReference>
<reference evidence="5" key="1">
    <citation type="submission" date="2021-10" db="EMBL/GenBank/DDBJ databases">
        <title>The complete genome sequence of Leeia sp. TBRC 13508.</title>
        <authorList>
            <person name="Charoenyingcharoen P."/>
            <person name="Yukphan P."/>
        </authorList>
    </citation>
    <scope>NUCLEOTIDE SEQUENCE</scope>
    <source>
        <strain evidence="5">TBRC 13508</strain>
    </source>
</reference>
<dbReference type="PROSITE" id="PS50885">
    <property type="entry name" value="HAMP"/>
    <property type="match status" value="1"/>
</dbReference>
<dbReference type="Proteomes" id="UP001165395">
    <property type="component" value="Unassembled WGS sequence"/>
</dbReference>
<dbReference type="SUPFAM" id="SSF55073">
    <property type="entry name" value="Nucleotide cyclase"/>
    <property type="match status" value="1"/>
</dbReference>
<dbReference type="Gene3D" id="3.30.110.200">
    <property type="match status" value="1"/>
</dbReference>
<dbReference type="SMART" id="SM00267">
    <property type="entry name" value="GGDEF"/>
    <property type="match status" value="1"/>
</dbReference>
<organism evidence="5 6">
    <name type="scientific">Leeia speluncae</name>
    <dbReference type="NCBI Taxonomy" id="2884804"/>
    <lineage>
        <taxon>Bacteria</taxon>
        <taxon>Pseudomonadati</taxon>
        <taxon>Pseudomonadota</taxon>
        <taxon>Betaproteobacteria</taxon>
        <taxon>Neisseriales</taxon>
        <taxon>Leeiaceae</taxon>
        <taxon>Leeia</taxon>
    </lineage>
</organism>
<dbReference type="InterPro" id="IPR042461">
    <property type="entry name" value="LapD_MoxY_peri_C"/>
</dbReference>
<feature type="domain" description="GGDEF" evidence="4">
    <location>
        <begin position="263"/>
        <end position="398"/>
    </location>
</feature>
<dbReference type="PROSITE" id="PS50887">
    <property type="entry name" value="GGDEF"/>
    <property type="match status" value="1"/>
</dbReference>
<dbReference type="PANTHER" id="PTHR33121:SF23">
    <property type="entry name" value="CYCLIC DI-GMP PHOSPHODIESTERASE PDEB"/>
    <property type="match status" value="1"/>
</dbReference>
<dbReference type="InterPro" id="IPR003660">
    <property type="entry name" value="HAMP_dom"/>
</dbReference>
<evidence type="ECO:0000259" key="3">
    <source>
        <dbReference type="PROSITE" id="PS50885"/>
    </source>
</evidence>
<feature type="transmembrane region" description="Helical" evidence="1">
    <location>
        <begin position="7"/>
        <end position="28"/>
    </location>
</feature>
<dbReference type="InterPro" id="IPR032244">
    <property type="entry name" value="LapD_MoxY_N"/>
</dbReference>
<keyword evidence="1" id="KW-1133">Transmembrane helix</keyword>
<feature type="domain" description="HAMP" evidence="3">
    <location>
        <begin position="170"/>
        <end position="221"/>
    </location>
</feature>
<dbReference type="InterPro" id="IPR001633">
    <property type="entry name" value="EAL_dom"/>
</dbReference>
<dbReference type="Pfam" id="PF16448">
    <property type="entry name" value="LapD_MoxY_N"/>
    <property type="match status" value="1"/>
</dbReference>
<proteinExistence type="predicted"/>
<dbReference type="CDD" id="cd01948">
    <property type="entry name" value="EAL"/>
    <property type="match status" value="1"/>
</dbReference>
<dbReference type="SMART" id="SM00052">
    <property type="entry name" value="EAL"/>
    <property type="match status" value="1"/>
</dbReference>